<keyword evidence="4" id="KW-1185">Reference proteome</keyword>
<dbReference type="Proteomes" id="UP000245697">
    <property type="component" value="Unassembled WGS sequence"/>
</dbReference>
<evidence type="ECO:0000313" key="3">
    <source>
        <dbReference type="EMBL" id="PWK48423.1"/>
    </source>
</evidence>
<evidence type="ECO:0000259" key="2">
    <source>
        <dbReference type="Pfam" id="PF04892"/>
    </source>
</evidence>
<protein>
    <submittedName>
        <fullName evidence="3">VanZ like protein</fullName>
    </submittedName>
</protein>
<proteinExistence type="predicted"/>
<keyword evidence="1" id="KW-0472">Membrane</keyword>
<comment type="caution">
    <text evidence="3">The sequence shown here is derived from an EMBL/GenBank/DDBJ whole genome shotgun (WGS) entry which is preliminary data.</text>
</comment>
<dbReference type="AlphaFoldDB" id="A0A316FJF4"/>
<accession>A0A316FJF4</accession>
<organism evidence="3 4">
    <name type="scientific">Actinoplanes xinjiangensis</name>
    <dbReference type="NCBI Taxonomy" id="512350"/>
    <lineage>
        <taxon>Bacteria</taxon>
        <taxon>Bacillati</taxon>
        <taxon>Actinomycetota</taxon>
        <taxon>Actinomycetes</taxon>
        <taxon>Micromonosporales</taxon>
        <taxon>Micromonosporaceae</taxon>
        <taxon>Actinoplanes</taxon>
    </lineage>
</organism>
<sequence>MLGGPHEWFGTITGVVLVTVFLSPVAALIVWLSARRRRAAGVPRAWRRSLAEVGIVYGTVPWIWMILLPGDGGRVSLVPLRDLLTVLAAGPLTIVVQIVGNLLVFAALGFFGPIRFAVLASVPRGVAVAAAGSALVEAAQYVLRLDRVTSVDDVLLNAAGAGLAALASRPWWAGQRPAAAS</sequence>
<dbReference type="EMBL" id="QGGR01000006">
    <property type="protein sequence ID" value="PWK48423.1"/>
    <property type="molecule type" value="Genomic_DNA"/>
</dbReference>
<feature type="domain" description="VanZ-like" evidence="2">
    <location>
        <begin position="62"/>
        <end position="167"/>
    </location>
</feature>
<dbReference type="OrthoDB" id="3627087at2"/>
<feature type="transmembrane region" description="Helical" evidence="1">
    <location>
        <begin position="87"/>
        <end position="111"/>
    </location>
</feature>
<gene>
    <name evidence="3" type="ORF">BC793_106453</name>
</gene>
<dbReference type="Pfam" id="PF04892">
    <property type="entry name" value="VanZ"/>
    <property type="match status" value="1"/>
</dbReference>
<feature type="transmembrane region" description="Helical" evidence="1">
    <location>
        <begin position="46"/>
        <end position="67"/>
    </location>
</feature>
<reference evidence="3 4" key="1">
    <citation type="submission" date="2018-05" db="EMBL/GenBank/DDBJ databases">
        <title>Genomic Encyclopedia of Archaeal and Bacterial Type Strains, Phase II (KMG-II): from individual species to whole genera.</title>
        <authorList>
            <person name="Goeker M."/>
        </authorList>
    </citation>
    <scope>NUCLEOTIDE SEQUENCE [LARGE SCALE GENOMIC DNA]</scope>
    <source>
        <strain evidence="3 4">DSM 45184</strain>
    </source>
</reference>
<dbReference type="RefSeq" id="WP_109593445.1">
    <property type="nucleotide sequence ID" value="NZ_BONA01000039.1"/>
</dbReference>
<evidence type="ECO:0000313" key="4">
    <source>
        <dbReference type="Proteomes" id="UP000245697"/>
    </source>
</evidence>
<keyword evidence="1" id="KW-1133">Transmembrane helix</keyword>
<feature type="transmembrane region" description="Helical" evidence="1">
    <location>
        <begin position="12"/>
        <end position="34"/>
    </location>
</feature>
<evidence type="ECO:0000256" key="1">
    <source>
        <dbReference type="SAM" id="Phobius"/>
    </source>
</evidence>
<keyword evidence="1" id="KW-0812">Transmembrane</keyword>
<name>A0A316FJF4_9ACTN</name>
<dbReference type="InterPro" id="IPR006976">
    <property type="entry name" value="VanZ-like"/>
</dbReference>